<keyword evidence="1" id="KW-0547">Nucleotide-binding</keyword>
<dbReference type="PROSITE" id="PS00675">
    <property type="entry name" value="SIGMA54_INTERACT_1"/>
    <property type="match status" value="1"/>
</dbReference>
<dbReference type="FunFam" id="3.40.50.300:FF:000006">
    <property type="entry name" value="DNA-binding transcriptional regulator NtrC"/>
    <property type="match status" value="1"/>
</dbReference>
<accession>D5WPL0</accession>
<dbReference type="eggNOG" id="COG3284">
    <property type="taxonomic scope" value="Bacteria"/>
</dbReference>
<evidence type="ECO:0000256" key="5">
    <source>
        <dbReference type="ARBA" id="ARBA00023163"/>
    </source>
</evidence>
<dbReference type="Gene3D" id="3.40.50.300">
    <property type="entry name" value="P-loop containing nucleotide triphosphate hydrolases"/>
    <property type="match status" value="1"/>
</dbReference>
<sequence length="679" mass="76844">MYEKRIRARDQFLSESTDEPRARVVISKSWERSRKYRIDPLIRQAPAECYDDQEPCNRQLPRIQRVVAHIVGELQPFFDEKYAVAIADQEGRIVDLFARGRLYEQLCSVHFSPGGLWKEEHTGTNAIGTALAVGESVVINDAEHYCESWQPFSCAGTPVYDLTDHTVAGVIDMTCFAEEFPDNSLLLTNLLAKKVERELNKERQMEKLILENQFLHWTWTLPNDILVCIDSEGRMIRTNVLVEQWNRLLAACGVRRVEWSEMFEHFDKVKPNKWTELPLNMQTDTAPSMMSVNVFPILSDERPIGAVIQIPHSRSHALEQRAQIVLPNSSKLSVSHSPCPPDLPDEETAASLQAPVGESPKWIEIMNRARRVATRDVTVLLCGESGTGKEEIAQYIHSMSDRRNQPFLAYNCSVVTHDLAASELFGYAPGAFTGALRTGKVGLFESANGGTLFLDEISELPVSVQAMLLRVLQEKKVTRIGEYESRPVNVRIIAAANRDLETAIREGKFRLDLYFRLNTVTLYLPPLRERPSDIPLLVGYFLYNMHNGKTGRNGRSITISPETLHYLTAYHWPGNVRELKNTIEYASLFADGGVIGPEHLPEHIRQAGQGTSISQESAHPEKTAKSNESINQMRSDNEEKQRILSVLQSTRYNISKAARVIGVSRGTLYKRLKQYNIEV</sequence>
<protein>
    <submittedName>
        <fullName evidence="8">GAF modulated sigma54 specific transcriptional regulator, Fis family</fullName>
    </submittedName>
</protein>
<reference evidence="8 9" key="1">
    <citation type="journal article" date="2011" name="Stand. Genomic Sci.">
        <title>Complete genome sequence of the thermophilic, hydrogen-oxidizing Bacillus tusciae type strain (T2) and reclassification in the new genus, Kyrpidia gen. nov. as Kyrpidia tusciae comb. nov. and emendation of the family Alicyclobacillaceae da Costa and Rainey, 2010.</title>
        <authorList>
            <person name="Klenk H.P."/>
            <person name="Lapidus A."/>
            <person name="Chertkov O."/>
            <person name="Copeland A."/>
            <person name="Del Rio T.G."/>
            <person name="Nolan M."/>
            <person name="Lucas S."/>
            <person name="Chen F."/>
            <person name="Tice H."/>
            <person name="Cheng J.F."/>
            <person name="Han C."/>
            <person name="Bruce D."/>
            <person name="Goodwin L."/>
            <person name="Pitluck S."/>
            <person name="Pati A."/>
            <person name="Ivanova N."/>
            <person name="Mavromatis K."/>
            <person name="Daum C."/>
            <person name="Chen A."/>
            <person name="Palaniappan K."/>
            <person name="Chang Y.J."/>
            <person name="Land M."/>
            <person name="Hauser L."/>
            <person name="Jeffries C.D."/>
            <person name="Detter J.C."/>
            <person name="Rohde M."/>
            <person name="Abt B."/>
            <person name="Pukall R."/>
            <person name="Goker M."/>
            <person name="Bristow J."/>
            <person name="Markowitz V."/>
            <person name="Hugenholtz P."/>
            <person name="Eisen J.A."/>
        </authorList>
    </citation>
    <scope>NUCLEOTIDE SEQUENCE [LARGE SCALE GENOMIC DNA]</scope>
    <source>
        <strain evidence="8 9">DSM 2912</strain>
    </source>
</reference>
<feature type="compositionally biased region" description="Polar residues" evidence="6">
    <location>
        <begin position="608"/>
        <end position="617"/>
    </location>
</feature>
<dbReference type="InterPro" id="IPR002078">
    <property type="entry name" value="Sigma_54_int"/>
</dbReference>
<dbReference type="SUPFAM" id="SSF46689">
    <property type="entry name" value="Homeodomain-like"/>
    <property type="match status" value="1"/>
</dbReference>
<dbReference type="InterPro" id="IPR029016">
    <property type="entry name" value="GAF-like_dom_sf"/>
</dbReference>
<dbReference type="InterPro" id="IPR025943">
    <property type="entry name" value="Sigma_54_int_dom_ATP-bd_2"/>
</dbReference>
<dbReference type="InterPro" id="IPR025944">
    <property type="entry name" value="Sigma_54_int_dom_CS"/>
</dbReference>
<dbReference type="InterPro" id="IPR003593">
    <property type="entry name" value="AAA+_ATPase"/>
</dbReference>
<dbReference type="InterPro" id="IPR003018">
    <property type="entry name" value="GAF"/>
</dbReference>
<dbReference type="PROSITE" id="PS50045">
    <property type="entry name" value="SIGMA54_INTERACT_4"/>
    <property type="match status" value="1"/>
</dbReference>
<evidence type="ECO:0000256" key="6">
    <source>
        <dbReference type="SAM" id="MobiDB-lite"/>
    </source>
</evidence>
<dbReference type="SMART" id="SM00382">
    <property type="entry name" value="AAA"/>
    <property type="match status" value="1"/>
</dbReference>
<dbReference type="RefSeq" id="WP_013075557.1">
    <property type="nucleotide sequence ID" value="NC_014098.1"/>
</dbReference>
<dbReference type="Gene3D" id="1.10.8.60">
    <property type="match status" value="1"/>
</dbReference>
<evidence type="ECO:0000259" key="7">
    <source>
        <dbReference type="PROSITE" id="PS50045"/>
    </source>
</evidence>
<evidence type="ECO:0000256" key="1">
    <source>
        <dbReference type="ARBA" id="ARBA00022741"/>
    </source>
</evidence>
<name>D5WPL0_KYRT2</name>
<dbReference type="Gene3D" id="1.10.10.60">
    <property type="entry name" value="Homeodomain-like"/>
    <property type="match status" value="1"/>
</dbReference>
<dbReference type="Gene3D" id="3.30.450.40">
    <property type="match status" value="1"/>
</dbReference>
<dbReference type="HOGENOM" id="CLU_000445_8_12_9"/>
<dbReference type="GO" id="GO:0005524">
    <property type="term" value="F:ATP binding"/>
    <property type="evidence" value="ECO:0007669"/>
    <property type="project" value="UniProtKB-KW"/>
</dbReference>
<dbReference type="GO" id="GO:0006355">
    <property type="term" value="P:regulation of DNA-templated transcription"/>
    <property type="evidence" value="ECO:0007669"/>
    <property type="project" value="InterPro"/>
</dbReference>
<dbReference type="Pfam" id="PF02954">
    <property type="entry name" value="HTH_8"/>
    <property type="match status" value="1"/>
</dbReference>
<dbReference type="PANTHER" id="PTHR32071:SF81">
    <property type="entry name" value="PROPIONATE CATABOLISM OPERON REGULATORY PROTEIN"/>
    <property type="match status" value="1"/>
</dbReference>
<feature type="region of interest" description="Disordered" evidence="6">
    <location>
        <begin position="608"/>
        <end position="638"/>
    </location>
</feature>
<keyword evidence="3" id="KW-0805">Transcription regulation</keyword>
<evidence type="ECO:0000313" key="9">
    <source>
        <dbReference type="Proteomes" id="UP000002368"/>
    </source>
</evidence>
<dbReference type="SUPFAM" id="SSF52540">
    <property type="entry name" value="P-loop containing nucleoside triphosphate hydrolases"/>
    <property type="match status" value="1"/>
</dbReference>
<dbReference type="PROSITE" id="PS00676">
    <property type="entry name" value="SIGMA54_INTERACT_2"/>
    <property type="match status" value="1"/>
</dbReference>
<dbReference type="Pfam" id="PF01590">
    <property type="entry name" value="GAF"/>
    <property type="match status" value="1"/>
</dbReference>
<organism evidence="8 9">
    <name type="scientific">Kyrpidia tusciae (strain DSM 2912 / NBRC 15312 / T2)</name>
    <name type="common">Bacillus tusciae</name>
    <dbReference type="NCBI Taxonomy" id="562970"/>
    <lineage>
        <taxon>Bacteria</taxon>
        <taxon>Bacillati</taxon>
        <taxon>Bacillota</taxon>
        <taxon>Bacilli</taxon>
        <taxon>Bacillales</taxon>
        <taxon>Alicyclobacillaceae</taxon>
        <taxon>Kyrpidia</taxon>
    </lineage>
</organism>
<dbReference type="EMBL" id="CP002017">
    <property type="protein sequence ID" value="ADG06269.1"/>
    <property type="molecule type" value="Genomic_DNA"/>
</dbReference>
<keyword evidence="4" id="KW-0238">DNA-binding</keyword>
<dbReference type="InterPro" id="IPR009057">
    <property type="entry name" value="Homeodomain-like_sf"/>
</dbReference>
<dbReference type="InterPro" id="IPR002197">
    <property type="entry name" value="HTH_Fis"/>
</dbReference>
<evidence type="ECO:0000256" key="2">
    <source>
        <dbReference type="ARBA" id="ARBA00022840"/>
    </source>
</evidence>
<evidence type="ECO:0000313" key="8">
    <source>
        <dbReference type="EMBL" id="ADG06269.1"/>
    </source>
</evidence>
<dbReference type="PANTHER" id="PTHR32071">
    <property type="entry name" value="TRANSCRIPTIONAL REGULATORY PROTEIN"/>
    <property type="match status" value="1"/>
</dbReference>
<dbReference type="Pfam" id="PF00158">
    <property type="entry name" value="Sigma54_activat"/>
    <property type="match status" value="1"/>
</dbReference>
<dbReference type="AlphaFoldDB" id="D5WPL0"/>
<dbReference type="OrthoDB" id="9762199at2"/>
<dbReference type="STRING" id="562970.Btus_1558"/>
<dbReference type="InterPro" id="IPR058031">
    <property type="entry name" value="AAA_lid_NorR"/>
</dbReference>
<dbReference type="GO" id="GO:0043565">
    <property type="term" value="F:sequence-specific DNA binding"/>
    <property type="evidence" value="ECO:0007669"/>
    <property type="project" value="InterPro"/>
</dbReference>
<evidence type="ECO:0000256" key="4">
    <source>
        <dbReference type="ARBA" id="ARBA00023125"/>
    </source>
</evidence>
<evidence type="ECO:0000256" key="3">
    <source>
        <dbReference type="ARBA" id="ARBA00023015"/>
    </source>
</evidence>
<dbReference type="InterPro" id="IPR025662">
    <property type="entry name" value="Sigma_54_int_dom_ATP-bd_1"/>
</dbReference>
<keyword evidence="2" id="KW-0067">ATP-binding</keyword>
<dbReference type="PROSITE" id="PS00688">
    <property type="entry name" value="SIGMA54_INTERACT_3"/>
    <property type="match status" value="1"/>
</dbReference>
<proteinExistence type="predicted"/>
<dbReference type="Proteomes" id="UP000002368">
    <property type="component" value="Chromosome"/>
</dbReference>
<feature type="domain" description="Sigma-54 factor interaction" evidence="7">
    <location>
        <begin position="355"/>
        <end position="588"/>
    </location>
</feature>
<dbReference type="Pfam" id="PF25601">
    <property type="entry name" value="AAA_lid_14"/>
    <property type="match status" value="1"/>
</dbReference>
<dbReference type="PRINTS" id="PR01590">
    <property type="entry name" value="HTHFIS"/>
</dbReference>
<keyword evidence="5" id="KW-0804">Transcription</keyword>
<gene>
    <name evidence="8" type="ordered locus">Btus_1558</name>
</gene>
<dbReference type="InterPro" id="IPR027417">
    <property type="entry name" value="P-loop_NTPase"/>
</dbReference>
<keyword evidence="9" id="KW-1185">Reference proteome</keyword>
<dbReference type="CDD" id="cd00009">
    <property type="entry name" value="AAA"/>
    <property type="match status" value="1"/>
</dbReference>
<dbReference type="KEGG" id="bts:Btus_1558"/>